<feature type="non-terminal residue" evidence="1">
    <location>
        <position position="14"/>
    </location>
</feature>
<proteinExistence type="predicted"/>
<sequence>MPSYRNLTLQCLTE</sequence>
<evidence type="ECO:0000313" key="2">
    <source>
        <dbReference type="Proteomes" id="UP000030687"/>
    </source>
</evidence>
<protein>
    <submittedName>
        <fullName evidence="1">Uncharacterized protein</fullName>
    </submittedName>
</protein>
<organism evidence="1 2">
    <name type="scientific">Citrus clementina</name>
    <name type="common">Clementine</name>
    <name type="synonym">Citrus deliciosa x Citrus sinensis</name>
    <dbReference type="NCBI Taxonomy" id="85681"/>
    <lineage>
        <taxon>Eukaryota</taxon>
        <taxon>Viridiplantae</taxon>
        <taxon>Streptophyta</taxon>
        <taxon>Embryophyta</taxon>
        <taxon>Tracheophyta</taxon>
        <taxon>Spermatophyta</taxon>
        <taxon>Magnoliopsida</taxon>
        <taxon>eudicotyledons</taxon>
        <taxon>Gunneridae</taxon>
        <taxon>Pentapetalae</taxon>
        <taxon>rosids</taxon>
        <taxon>malvids</taxon>
        <taxon>Sapindales</taxon>
        <taxon>Rutaceae</taxon>
        <taxon>Aurantioideae</taxon>
        <taxon>Citrus</taxon>
    </lineage>
</organism>
<dbReference type="KEGG" id="cic:CICLE_v100187641m"/>
<dbReference type="EMBL" id="KI536661">
    <property type="protein sequence ID" value="ESR56420.1"/>
    <property type="molecule type" value="Genomic_DNA"/>
</dbReference>
<accession>V4TXG0</accession>
<name>V4TXG0_CITCL</name>
<gene>
    <name evidence="1" type="ORF">CICLE_v100187641mg</name>
</gene>
<dbReference type="Proteomes" id="UP000030687">
    <property type="component" value="Unassembled WGS sequence"/>
</dbReference>
<evidence type="ECO:0000313" key="1">
    <source>
        <dbReference type="EMBL" id="ESR56420.1"/>
    </source>
</evidence>
<reference evidence="1 2" key="1">
    <citation type="submission" date="2013-10" db="EMBL/GenBank/DDBJ databases">
        <authorList>
            <consortium name="International Citrus Genome Consortium"/>
            <person name="Jenkins J."/>
            <person name="Schmutz J."/>
            <person name="Prochnik S."/>
            <person name="Rokhsar D."/>
            <person name="Gmitter F."/>
            <person name="Ollitrault P."/>
            <person name="Machado M."/>
            <person name="Talon M."/>
            <person name="Wincker P."/>
            <person name="Jaillon O."/>
            <person name="Morgante M."/>
        </authorList>
    </citation>
    <scope>NUCLEOTIDE SEQUENCE</scope>
    <source>
        <strain evidence="2">cv. Clemenules</strain>
    </source>
</reference>
<keyword evidence="2" id="KW-1185">Reference proteome</keyword>